<reference evidence="5" key="1">
    <citation type="journal article" date="2014" name="Science">
        <title>Ancient hybridizations among the ancestral genomes of bread wheat.</title>
        <authorList>
            <consortium name="International Wheat Genome Sequencing Consortium,"/>
            <person name="Marcussen T."/>
            <person name="Sandve S.R."/>
            <person name="Heier L."/>
            <person name="Spannagl M."/>
            <person name="Pfeifer M."/>
            <person name="Jakobsen K.S."/>
            <person name="Wulff B.B."/>
            <person name="Steuernagel B."/>
            <person name="Mayer K.F."/>
            <person name="Olsen O.A."/>
        </authorList>
    </citation>
    <scope>NUCLEOTIDE SEQUENCE [LARGE SCALE GENOMIC DNA]</scope>
    <source>
        <strain evidence="5">cv. AL8/78</strain>
    </source>
</reference>
<organism evidence="4 5">
    <name type="scientific">Aegilops tauschii subsp. strangulata</name>
    <name type="common">Goatgrass</name>
    <dbReference type="NCBI Taxonomy" id="200361"/>
    <lineage>
        <taxon>Eukaryota</taxon>
        <taxon>Viridiplantae</taxon>
        <taxon>Streptophyta</taxon>
        <taxon>Embryophyta</taxon>
        <taxon>Tracheophyta</taxon>
        <taxon>Spermatophyta</taxon>
        <taxon>Magnoliopsida</taxon>
        <taxon>Liliopsida</taxon>
        <taxon>Poales</taxon>
        <taxon>Poaceae</taxon>
        <taxon>BOP clade</taxon>
        <taxon>Pooideae</taxon>
        <taxon>Triticodae</taxon>
        <taxon>Triticeae</taxon>
        <taxon>Triticinae</taxon>
        <taxon>Aegilops</taxon>
    </lineage>
</organism>
<dbReference type="Gene3D" id="3.30.710.10">
    <property type="entry name" value="Potassium Channel Kv1.1, Chain A"/>
    <property type="match status" value="1"/>
</dbReference>
<reference evidence="5" key="2">
    <citation type="journal article" date="2017" name="Nat. Plants">
        <title>The Aegilops tauschii genome reveals multiple impacts of transposons.</title>
        <authorList>
            <person name="Zhao G."/>
            <person name="Zou C."/>
            <person name="Li K."/>
            <person name="Wang K."/>
            <person name="Li T."/>
            <person name="Gao L."/>
            <person name="Zhang X."/>
            <person name="Wang H."/>
            <person name="Yang Z."/>
            <person name="Liu X."/>
            <person name="Jiang W."/>
            <person name="Mao L."/>
            <person name="Kong X."/>
            <person name="Jiao Y."/>
            <person name="Jia J."/>
        </authorList>
    </citation>
    <scope>NUCLEOTIDE SEQUENCE [LARGE SCALE GENOMIC DNA]</scope>
    <source>
        <strain evidence="5">cv. AL8/78</strain>
    </source>
</reference>
<dbReference type="STRING" id="200361.A0A453LM96"/>
<dbReference type="EnsemblPlants" id="AET5Gv20838100.1">
    <property type="protein sequence ID" value="AET5Gv20838100.1"/>
    <property type="gene ID" value="AET5Gv20838100"/>
</dbReference>
<evidence type="ECO:0000256" key="2">
    <source>
        <dbReference type="ARBA" id="ARBA00004906"/>
    </source>
</evidence>
<evidence type="ECO:0000256" key="1">
    <source>
        <dbReference type="ARBA" id="ARBA00002668"/>
    </source>
</evidence>
<reference evidence="4" key="3">
    <citation type="journal article" date="2017" name="Nature">
        <title>Genome sequence of the progenitor of the wheat D genome Aegilops tauschii.</title>
        <authorList>
            <person name="Luo M.C."/>
            <person name="Gu Y.Q."/>
            <person name="Puiu D."/>
            <person name="Wang H."/>
            <person name="Twardziok S.O."/>
            <person name="Deal K.R."/>
            <person name="Huo N."/>
            <person name="Zhu T."/>
            <person name="Wang L."/>
            <person name="Wang Y."/>
            <person name="McGuire P.E."/>
            <person name="Liu S."/>
            <person name="Long H."/>
            <person name="Ramasamy R.K."/>
            <person name="Rodriguez J.C."/>
            <person name="Van S.L."/>
            <person name="Yuan L."/>
            <person name="Wang Z."/>
            <person name="Xia Z."/>
            <person name="Xiao L."/>
            <person name="Anderson O.D."/>
            <person name="Ouyang S."/>
            <person name="Liang Y."/>
            <person name="Zimin A.V."/>
            <person name="Pertea G."/>
            <person name="Qi P."/>
            <person name="Bennetzen J.L."/>
            <person name="Dai X."/>
            <person name="Dawson M.W."/>
            <person name="Muller H.G."/>
            <person name="Kugler K."/>
            <person name="Rivarola-Duarte L."/>
            <person name="Spannagl M."/>
            <person name="Mayer K.F.X."/>
            <person name="Lu F.H."/>
            <person name="Bevan M.W."/>
            <person name="Leroy P."/>
            <person name="Li P."/>
            <person name="You F.M."/>
            <person name="Sun Q."/>
            <person name="Liu Z."/>
            <person name="Lyons E."/>
            <person name="Wicker T."/>
            <person name="Salzberg S.L."/>
            <person name="Devos K.M."/>
            <person name="Dvorak J."/>
        </authorList>
    </citation>
    <scope>NUCLEOTIDE SEQUENCE [LARGE SCALE GENOMIC DNA]</scope>
    <source>
        <strain evidence="4">cv. AL8/78</strain>
    </source>
</reference>
<reference evidence="4" key="4">
    <citation type="submission" date="2019-03" db="UniProtKB">
        <authorList>
            <consortium name="EnsemblPlants"/>
        </authorList>
    </citation>
    <scope>IDENTIFICATION</scope>
</reference>
<accession>A0A453LM96</accession>
<proteinExistence type="predicted"/>
<reference evidence="4" key="5">
    <citation type="journal article" date="2021" name="G3 (Bethesda)">
        <title>Aegilops tauschii genome assembly Aet v5.0 features greater sequence contiguity and improved annotation.</title>
        <authorList>
            <person name="Wang L."/>
            <person name="Zhu T."/>
            <person name="Rodriguez J.C."/>
            <person name="Deal K.R."/>
            <person name="Dubcovsky J."/>
            <person name="McGuire P.E."/>
            <person name="Lux T."/>
            <person name="Spannagl M."/>
            <person name="Mayer K.F.X."/>
            <person name="Baldrich P."/>
            <person name="Meyers B.C."/>
            <person name="Huo N."/>
            <person name="Gu Y.Q."/>
            <person name="Zhou H."/>
            <person name="Devos K.M."/>
            <person name="Bennetzen J.L."/>
            <person name="Unver T."/>
            <person name="Budak H."/>
            <person name="Gulick P.J."/>
            <person name="Galiba G."/>
            <person name="Kalapos B."/>
            <person name="Nelson D.R."/>
            <person name="Li P."/>
            <person name="You F.M."/>
            <person name="Luo M.C."/>
            <person name="Dvorak J."/>
        </authorList>
    </citation>
    <scope>NUCLEOTIDE SEQUENCE [LARGE SCALE GENOMIC DNA]</scope>
    <source>
        <strain evidence="4">cv. AL8/78</strain>
    </source>
</reference>
<comment type="pathway">
    <text evidence="2">Protein modification; protein ubiquitination.</text>
</comment>
<dbReference type="Proteomes" id="UP000015105">
    <property type="component" value="Chromosome 5D"/>
</dbReference>
<evidence type="ECO:0000313" key="5">
    <source>
        <dbReference type="Proteomes" id="UP000015105"/>
    </source>
</evidence>
<dbReference type="GO" id="GO:0010114">
    <property type="term" value="P:response to red light"/>
    <property type="evidence" value="ECO:0007669"/>
    <property type="project" value="TreeGrafter"/>
</dbReference>
<evidence type="ECO:0000259" key="3">
    <source>
        <dbReference type="Pfam" id="PF07707"/>
    </source>
</evidence>
<dbReference type="InterPro" id="IPR011705">
    <property type="entry name" value="BACK"/>
</dbReference>
<evidence type="ECO:0000313" key="4">
    <source>
        <dbReference type="EnsemblPlants" id="AET5Gv20838100.1"/>
    </source>
</evidence>
<dbReference type="AlphaFoldDB" id="A0A453LM96"/>
<dbReference type="InterPro" id="IPR011333">
    <property type="entry name" value="SKP1/BTB/POZ_sf"/>
</dbReference>
<dbReference type="PANTHER" id="PTHR46336:SF19">
    <property type="entry name" value="BTB DOMAIN-CONTAINING PROTEIN"/>
    <property type="match status" value="1"/>
</dbReference>
<name>A0A453LM96_AEGTS</name>
<sequence length="148" mass="16823">MYSGKLTPTTEPTLLVNILMAADKFEVVSCMKLCGQRLIDQPMTPESAVRCLDLSRSISMASAIKEEAKKFLAERYKEFLSTEFQDELMRIPLAGILAILSRNRLGMESEGSIYDFLFRWACLQYPNSEERHKILSSQLLPLGHKFAL</sequence>
<dbReference type="GO" id="GO:0005634">
    <property type="term" value="C:nucleus"/>
    <property type="evidence" value="ECO:0007669"/>
    <property type="project" value="TreeGrafter"/>
</dbReference>
<dbReference type="Gramene" id="AET5Gv20838100.1">
    <property type="protein sequence ID" value="AET5Gv20838100.1"/>
    <property type="gene ID" value="AET5Gv20838100"/>
</dbReference>
<feature type="domain" description="BACK" evidence="3">
    <location>
        <begin position="61"/>
        <end position="133"/>
    </location>
</feature>
<dbReference type="PANTHER" id="PTHR46336">
    <property type="entry name" value="OS02G0260700 PROTEIN"/>
    <property type="match status" value="1"/>
</dbReference>
<keyword evidence="5" id="KW-1185">Reference proteome</keyword>
<dbReference type="InterPro" id="IPR045890">
    <property type="entry name" value="POB1-like"/>
</dbReference>
<comment type="function">
    <text evidence="1">May act as a substrate-specific adapter of an E3 ubiquitin-protein ligase complex (CUL3-RBX1-BTB) which mediates the ubiquitination and subsequent proteasomal degradation of target proteins.</text>
</comment>
<dbReference type="Pfam" id="PF07707">
    <property type="entry name" value="BACK"/>
    <property type="match status" value="1"/>
</dbReference>
<protein>
    <recommendedName>
        <fullName evidence="3">BACK domain-containing protein</fullName>
    </recommendedName>
</protein>